<keyword evidence="1" id="KW-0472">Membrane</keyword>
<proteinExistence type="predicted"/>
<name>A0A9P8JP33_AURME</name>
<keyword evidence="1" id="KW-0812">Transmembrane</keyword>
<keyword evidence="1" id="KW-1133">Transmembrane helix</keyword>
<dbReference type="EMBL" id="JAHFXS010003199">
    <property type="protein sequence ID" value="KAG9969156.1"/>
    <property type="molecule type" value="Genomic_DNA"/>
</dbReference>
<feature type="transmembrane region" description="Helical" evidence="1">
    <location>
        <begin position="20"/>
        <end position="41"/>
    </location>
</feature>
<gene>
    <name evidence="2" type="ORF">KCU98_g15265</name>
</gene>
<feature type="non-terminal residue" evidence="2">
    <location>
        <position position="1"/>
    </location>
</feature>
<comment type="caution">
    <text evidence="2">The sequence shown here is derived from an EMBL/GenBank/DDBJ whole genome shotgun (WGS) entry which is preliminary data.</text>
</comment>
<dbReference type="AlphaFoldDB" id="A0A9P8JP33"/>
<dbReference type="Proteomes" id="UP000729357">
    <property type="component" value="Unassembled WGS sequence"/>
</dbReference>
<protein>
    <submittedName>
        <fullName evidence="2">Uncharacterized protein</fullName>
    </submittedName>
</protein>
<organism evidence="2 3">
    <name type="scientific">Aureobasidium melanogenum</name>
    <name type="common">Aureobasidium pullulans var. melanogenum</name>
    <dbReference type="NCBI Taxonomy" id="46634"/>
    <lineage>
        <taxon>Eukaryota</taxon>
        <taxon>Fungi</taxon>
        <taxon>Dikarya</taxon>
        <taxon>Ascomycota</taxon>
        <taxon>Pezizomycotina</taxon>
        <taxon>Dothideomycetes</taxon>
        <taxon>Dothideomycetidae</taxon>
        <taxon>Dothideales</taxon>
        <taxon>Saccotheciaceae</taxon>
        <taxon>Aureobasidium</taxon>
    </lineage>
</organism>
<keyword evidence="3" id="KW-1185">Reference proteome</keyword>
<evidence type="ECO:0000313" key="3">
    <source>
        <dbReference type="Proteomes" id="UP000729357"/>
    </source>
</evidence>
<evidence type="ECO:0000256" key="1">
    <source>
        <dbReference type="SAM" id="Phobius"/>
    </source>
</evidence>
<reference evidence="2" key="2">
    <citation type="submission" date="2021-08" db="EMBL/GenBank/DDBJ databases">
        <authorList>
            <person name="Gostincar C."/>
            <person name="Sun X."/>
            <person name="Song Z."/>
            <person name="Gunde-Cimerman N."/>
        </authorList>
    </citation>
    <scope>NUCLEOTIDE SEQUENCE</scope>
    <source>
        <strain evidence="2">EXF-9298</strain>
    </source>
</reference>
<reference evidence="2" key="1">
    <citation type="journal article" date="2021" name="J Fungi (Basel)">
        <title>Virulence traits and population genomics of the black yeast Aureobasidium melanogenum.</title>
        <authorList>
            <person name="Cernosa A."/>
            <person name="Sun X."/>
            <person name="Gostincar C."/>
            <person name="Fang C."/>
            <person name="Gunde-Cimerman N."/>
            <person name="Song Z."/>
        </authorList>
    </citation>
    <scope>NUCLEOTIDE SEQUENCE</scope>
    <source>
        <strain evidence="2">EXF-9298</strain>
    </source>
</reference>
<sequence length="64" mass="7364">MSPPQRQRRNFNKFPTTQLFFLALVRVAEPIALTSIFPYAWKLVLDFNVTDRANASFYAGLLIS</sequence>
<evidence type="ECO:0000313" key="2">
    <source>
        <dbReference type="EMBL" id="KAG9969156.1"/>
    </source>
</evidence>
<accession>A0A9P8JP33</accession>